<organism evidence="15 16">
    <name type="scientific">Sporothrix stenoceras</name>
    <dbReference type="NCBI Taxonomy" id="5173"/>
    <lineage>
        <taxon>Eukaryota</taxon>
        <taxon>Fungi</taxon>
        <taxon>Dikarya</taxon>
        <taxon>Ascomycota</taxon>
        <taxon>Pezizomycotina</taxon>
        <taxon>Sordariomycetes</taxon>
        <taxon>Sordariomycetidae</taxon>
        <taxon>Ophiostomatales</taxon>
        <taxon>Ophiostomataceae</taxon>
        <taxon>Sporothrix</taxon>
    </lineage>
</organism>
<dbReference type="CDD" id="cd13880">
    <property type="entry name" value="CuRO_2_MaLCC_like"/>
    <property type="match status" value="1"/>
</dbReference>
<keyword evidence="16" id="KW-1185">Reference proteome</keyword>
<dbReference type="CDD" id="cd13854">
    <property type="entry name" value="CuRO_1_MaLCC_like"/>
    <property type="match status" value="1"/>
</dbReference>
<evidence type="ECO:0000313" key="15">
    <source>
        <dbReference type="EMBL" id="KAL1900129.1"/>
    </source>
</evidence>
<evidence type="ECO:0000256" key="10">
    <source>
        <dbReference type="SAM" id="MobiDB-lite"/>
    </source>
</evidence>
<evidence type="ECO:0000259" key="12">
    <source>
        <dbReference type="Pfam" id="PF00394"/>
    </source>
</evidence>
<evidence type="ECO:0000256" key="5">
    <source>
        <dbReference type="ARBA" id="ARBA00022723"/>
    </source>
</evidence>
<dbReference type="PROSITE" id="PS00079">
    <property type="entry name" value="MULTICOPPER_OXIDASE1"/>
    <property type="match status" value="1"/>
</dbReference>
<feature type="region of interest" description="Disordered" evidence="10">
    <location>
        <begin position="578"/>
        <end position="609"/>
    </location>
</feature>
<dbReference type="InterPro" id="IPR011706">
    <property type="entry name" value="Cu-oxidase_C"/>
</dbReference>
<feature type="domain" description="Plastocyanin-like" evidence="12">
    <location>
        <begin position="207"/>
        <end position="353"/>
    </location>
</feature>
<dbReference type="Pfam" id="PF07732">
    <property type="entry name" value="Cu-oxidase_3"/>
    <property type="match status" value="1"/>
</dbReference>
<evidence type="ECO:0000256" key="3">
    <source>
        <dbReference type="ARBA" id="ARBA00010609"/>
    </source>
</evidence>
<evidence type="ECO:0000256" key="9">
    <source>
        <dbReference type="ARBA" id="ARBA00023185"/>
    </source>
</evidence>
<keyword evidence="6" id="KW-0560">Oxidoreductase</keyword>
<proteinExistence type="inferred from homology"/>
<name>A0ABR3ZIA4_9PEZI</name>
<feature type="chain" id="PRO_5045988443" description="laccase" evidence="11">
    <location>
        <begin position="24"/>
        <end position="609"/>
    </location>
</feature>
<dbReference type="PANTHER" id="PTHR11709:SF87">
    <property type="entry name" value="LACCASE"/>
    <property type="match status" value="1"/>
</dbReference>
<dbReference type="CDD" id="cd13901">
    <property type="entry name" value="CuRO_3_MaLCC_like"/>
    <property type="match status" value="1"/>
</dbReference>
<keyword evidence="8" id="KW-0325">Glycoprotein</keyword>
<dbReference type="Proteomes" id="UP001583186">
    <property type="component" value="Unassembled WGS sequence"/>
</dbReference>
<feature type="signal peptide" evidence="11">
    <location>
        <begin position="1"/>
        <end position="23"/>
    </location>
</feature>
<evidence type="ECO:0000256" key="2">
    <source>
        <dbReference type="ARBA" id="ARBA00001935"/>
    </source>
</evidence>
<dbReference type="InterPro" id="IPR011707">
    <property type="entry name" value="Cu-oxidase-like_N"/>
</dbReference>
<evidence type="ECO:0000259" key="13">
    <source>
        <dbReference type="Pfam" id="PF07731"/>
    </source>
</evidence>
<dbReference type="InterPro" id="IPR008972">
    <property type="entry name" value="Cupredoxin"/>
</dbReference>
<dbReference type="PROSITE" id="PS00080">
    <property type="entry name" value="MULTICOPPER_OXIDASE2"/>
    <property type="match status" value="1"/>
</dbReference>
<dbReference type="InterPro" id="IPR045087">
    <property type="entry name" value="Cu-oxidase_fam"/>
</dbReference>
<evidence type="ECO:0000256" key="8">
    <source>
        <dbReference type="ARBA" id="ARBA00023180"/>
    </source>
</evidence>
<dbReference type="Pfam" id="PF00394">
    <property type="entry name" value="Cu-oxidase"/>
    <property type="match status" value="1"/>
</dbReference>
<dbReference type="EMBL" id="JAWCUI010000010">
    <property type="protein sequence ID" value="KAL1900129.1"/>
    <property type="molecule type" value="Genomic_DNA"/>
</dbReference>
<comment type="cofactor">
    <cofactor evidence="2">
        <name>Cu cation</name>
        <dbReference type="ChEBI" id="CHEBI:23378"/>
    </cofactor>
</comment>
<gene>
    <name evidence="15" type="primary">lcc1</name>
    <name evidence="15" type="ORF">Sste5346_002439</name>
</gene>
<feature type="domain" description="Plastocyanin-like" evidence="14">
    <location>
        <begin position="87"/>
        <end position="197"/>
    </location>
</feature>
<evidence type="ECO:0000259" key="14">
    <source>
        <dbReference type="Pfam" id="PF07732"/>
    </source>
</evidence>
<keyword evidence="11" id="KW-0732">Signal</keyword>
<dbReference type="Pfam" id="PF07731">
    <property type="entry name" value="Cu-oxidase_2"/>
    <property type="match status" value="1"/>
</dbReference>
<protein>
    <recommendedName>
        <fullName evidence="4">laccase</fullName>
        <ecNumber evidence="4">1.10.3.2</ecNumber>
    </recommendedName>
</protein>
<evidence type="ECO:0000256" key="7">
    <source>
        <dbReference type="ARBA" id="ARBA00023008"/>
    </source>
</evidence>
<dbReference type="PANTHER" id="PTHR11709">
    <property type="entry name" value="MULTI-COPPER OXIDASE"/>
    <property type="match status" value="1"/>
</dbReference>
<dbReference type="InterPro" id="IPR002355">
    <property type="entry name" value="Cu_oxidase_Cu_BS"/>
</dbReference>
<keyword evidence="9" id="KW-0439">Lignin degradation</keyword>
<keyword evidence="5" id="KW-0479">Metal-binding</keyword>
<reference evidence="15 16" key="1">
    <citation type="journal article" date="2024" name="IMA Fungus">
        <title>IMA Genome - F19 : A genome assembly and annotation guide to empower mycologists, including annotated draft genome sequences of Ceratocystis pirilliformis, Diaporthe australafricana, Fusarium ophioides, Paecilomyces lecythidis, and Sporothrix stenoceras.</title>
        <authorList>
            <person name="Aylward J."/>
            <person name="Wilson A.M."/>
            <person name="Visagie C.M."/>
            <person name="Spraker J."/>
            <person name="Barnes I."/>
            <person name="Buitendag C."/>
            <person name="Ceriani C."/>
            <person name="Del Mar Angel L."/>
            <person name="du Plessis D."/>
            <person name="Fuchs T."/>
            <person name="Gasser K."/>
            <person name="Kramer D."/>
            <person name="Li W."/>
            <person name="Munsamy K."/>
            <person name="Piso A."/>
            <person name="Price J.L."/>
            <person name="Sonnekus B."/>
            <person name="Thomas C."/>
            <person name="van der Nest A."/>
            <person name="van Dijk A."/>
            <person name="van Heerden A."/>
            <person name="van Vuuren N."/>
            <person name="Yilmaz N."/>
            <person name="Duong T.A."/>
            <person name="van der Merwe N.A."/>
            <person name="Wingfield M.J."/>
            <person name="Wingfield B.D."/>
        </authorList>
    </citation>
    <scope>NUCLEOTIDE SEQUENCE [LARGE SCALE GENOMIC DNA]</scope>
    <source>
        <strain evidence="15 16">CMW 5346</strain>
    </source>
</reference>
<dbReference type="SUPFAM" id="SSF49503">
    <property type="entry name" value="Cupredoxins"/>
    <property type="match status" value="3"/>
</dbReference>
<dbReference type="Gene3D" id="2.60.40.420">
    <property type="entry name" value="Cupredoxins - blue copper proteins"/>
    <property type="match status" value="3"/>
</dbReference>
<comment type="similarity">
    <text evidence="3">Belongs to the multicopper oxidase family.</text>
</comment>
<evidence type="ECO:0000256" key="11">
    <source>
        <dbReference type="SAM" id="SignalP"/>
    </source>
</evidence>
<sequence>MRSFFSALAVVPSLLGSVFLAQAAPSGQPDYAAADLVSRASTCNTASNRACWTTGFDISTDYEVSTPTTGVTRHYTLVVTEETNWLGPDGQVKELVMLINGTLPGPVITADWGDTLSITVVNKLKTNGTSMHWHGMRQLNNNLQDGVNGITECPIPPNHSRVYTFLATQYGTSWYHSHFSAQYGNGVVGSIQINGPASLPYDVDLGVFPVTDYYYHSADYLVNYTKNNGPPPSDNVLFNGSNISPLTGKGSYANITLTPGKRHRLRIINISVENHFVFSLANHTMTIIAADLVPVNAQTVNELFVGVGQRYDVTIDASQASGNYWFNATFVTNAQCGSSVNTHPAAVFHYAGAPGGLPTNPGSVATVTTCADLSNLTPVVQRTISTSGFVADSSNELNVTLDLTNPAQLFTWKVNGSQMIVDWEQPVDQYLMNGQTDFPPSDNTVVVNKTNQWIFWVIENDPTIGIAHPMHLHGHDFLVLGRADFNNPSAFKASDVASFNGNNPVRRDVTMLPPLGWVAIAYRADNPGTWLMHCHIAWHVSGGLAVSFVERPADFKAGVSAADKSAFDTQCAAWNSYYPSQDPNKQDDSGLRKRVPNSRFLGVGSFREQ</sequence>
<evidence type="ECO:0000256" key="4">
    <source>
        <dbReference type="ARBA" id="ARBA00012297"/>
    </source>
</evidence>
<evidence type="ECO:0000256" key="6">
    <source>
        <dbReference type="ARBA" id="ARBA00023002"/>
    </source>
</evidence>
<comment type="catalytic activity">
    <reaction evidence="1">
        <text>4 hydroquinone + O2 = 4 benzosemiquinone + 2 H2O</text>
        <dbReference type="Rhea" id="RHEA:11276"/>
        <dbReference type="ChEBI" id="CHEBI:15377"/>
        <dbReference type="ChEBI" id="CHEBI:15379"/>
        <dbReference type="ChEBI" id="CHEBI:17594"/>
        <dbReference type="ChEBI" id="CHEBI:17977"/>
        <dbReference type="EC" id="1.10.3.2"/>
    </reaction>
</comment>
<evidence type="ECO:0000256" key="1">
    <source>
        <dbReference type="ARBA" id="ARBA00000349"/>
    </source>
</evidence>
<accession>A0ABR3ZIA4</accession>
<feature type="domain" description="Plastocyanin-like" evidence="13">
    <location>
        <begin position="428"/>
        <end position="553"/>
    </location>
</feature>
<dbReference type="InterPro" id="IPR033138">
    <property type="entry name" value="Cu_oxidase_CS"/>
</dbReference>
<keyword evidence="7" id="KW-0186">Copper</keyword>
<evidence type="ECO:0000313" key="16">
    <source>
        <dbReference type="Proteomes" id="UP001583186"/>
    </source>
</evidence>
<comment type="caution">
    <text evidence="15">The sequence shown here is derived from an EMBL/GenBank/DDBJ whole genome shotgun (WGS) entry which is preliminary data.</text>
</comment>
<dbReference type="InterPro" id="IPR001117">
    <property type="entry name" value="Cu-oxidase_2nd"/>
</dbReference>
<dbReference type="EC" id="1.10.3.2" evidence="4"/>